<accession>A0ACC5YBE1</accession>
<keyword evidence="2" id="KW-1185">Reference proteome</keyword>
<dbReference type="Proteomes" id="UP000830395">
    <property type="component" value="Chromosome 6"/>
</dbReference>
<proteinExistence type="predicted"/>
<protein>
    <submittedName>
        <fullName evidence="1">Uncharacterized protein</fullName>
    </submittedName>
</protein>
<name>A0ACC5YBE1_9TELE</name>
<reference evidence="1" key="1">
    <citation type="submission" date="2020-02" db="EMBL/GenBank/DDBJ databases">
        <title>Genome sequencing of the panga catfish, Pangasius djambal.</title>
        <authorList>
            <person name="Wen M."/>
            <person name="Zahm M."/>
            <person name="Roques C."/>
            <person name="Cabau C."/>
            <person name="Klopp C."/>
            <person name="Donnadieu C."/>
            <person name="Jouanno E."/>
            <person name="Avarre J.-C."/>
            <person name="Campet M."/>
            <person name="Ha T."/>
            <person name="Dugue R."/>
            <person name="Lampietro C."/>
            <person name="Louis A."/>
            <person name="Herpin A."/>
            <person name="Echchiki A."/>
            <person name="Berthelot C."/>
            <person name="Parey E."/>
            <person name="Roest-Crollius H."/>
            <person name="Braasch I."/>
            <person name="Postlethwait J.H."/>
            <person name="Bobe J."/>
            <person name="Montfort J."/>
            <person name="Bouchez O."/>
            <person name="Begum T."/>
            <person name="Schartl M."/>
            <person name="Gustiano R."/>
            <person name="Guiguen Y."/>
        </authorList>
    </citation>
    <scope>NUCLEOTIDE SEQUENCE</scope>
    <source>
        <strain evidence="1">Pdj_M5554</strain>
    </source>
</reference>
<comment type="caution">
    <text evidence="1">The sequence shown here is derived from an EMBL/GenBank/DDBJ whole genome shotgun (WGS) entry which is preliminary data.</text>
</comment>
<sequence>MAEGDLSPVLPRCRSGSDSEGELWLSLARAKTRSYGSTASVTATLGERYIEHRVTDGDTLQGIALKYGVTMEQIKRANKLFSNDCIFLRHSLNIPVHTERPSLFNGLSLESPDGEDSTAQEPPRVSYAPSTSPSPPTPPSPPSPPPPQAPPESTPRPRQPDELSAKDYLHMLDLQITRSKQAARKLKEDDTRVDEDKTHATSSHQEI</sequence>
<gene>
    <name evidence="1" type="ORF">PDJAM_G00217700</name>
</gene>
<evidence type="ECO:0000313" key="2">
    <source>
        <dbReference type="Proteomes" id="UP000830395"/>
    </source>
</evidence>
<dbReference type="EMBL" id="CM040980">
    <property type="protein sequence ID" value="MCJ8732974.1"/>
    <property type="molecule type" value="Genomic_DNA"/>
</dbReference>
<evidence type="ECO:0000313" key="1">
    <source>
        <dbReference type="EMBL" id="MCJ8732974.1"/>
    </source>
</evidence>
<organism evidence="1 2">
    <name type="scientific">Pangasius djambal</name>
    <dbReference type="NCBI Taxonomy" id="1691987"/>
    <lineage>
        <taxon>Eukaryota</taxon>
        <taxon>Metazoa</taxon>
        <taxon>Chordata</taxon>
        <taxon>Craniata</taxon>
        <taxon>Vertebrata</taxon>
        <taxon>Euteleostomi</taxon>
        <taxon>Actinopterygii</taxon>
        <taxon>Neopterygii</taxon>
        <taxon>Teleostei</taxon>
        <taxon>Ostariophysi</taxon>
        <taxon>Siluriformes</taxon>
        <taxon>Pangasiidae</taxon>
        <taxon>Pangasius</taxon>
    </lineage>
</organism>